<gene>
    <name evidence="1" type="ORF">QX99_02037</name>
</gene>
<dbReference type="RefSeq" id="WP_043708749.1">
    <property type="nucleotide sequence ID" value="NZ_JALOCT010000011.1"/>
</dbReference>
<dbReference type="PATRIC" id="fig|137591.25.peg.2006"/>
<dbReference type="EMBL" id="JWHU01000040">
    <property type="protein sequence ID" value="KIU19352.1"/>
    <property type="molecule type" value="Genomic_DNA"/>
</dbReference>
<evidence type="ECO:0000313" key="2">
    <source>
        <dbReference type="Proteomes" id="UP000032287"/>
    </source>
</evidence>
<dbReference type="Proteomes" id="UP000032287">
    <property type="component" value="Unassembled WGS sequence"/>
</dbReference>
<sequence length="190" mass="21605">MIEEQFEQAVAQLNESLNLAKVDNILKPVLMAGMKRGYIDAHLAVFAEVENINPEEQTAEWVDRAEKFATDNFVTLEKVAQKNASDLYAQIKSMLSEEYHEITHHNHDKIGQANVVMPYFNGWFLGGYYAYIALFTQMQSAQGTVGPTETQAIAKAASDRAEKEVEVERRKFNNRPIYRQSMLQEMLAAL</sequence>
<reference evidence="1" key="1">
    <citation type="journal article" date="2015" name="Microbiology (Mosc.)">
        <title>Genomics of the Weissella cibaria species with an examination of its metabolic traits.</title>
        <authorList>
            <person name="Lynch K.M."/>
            <person name="Lucid A."/>
            <person name="Arendt E.K."/>
            <person name="Sleator R.D."/>
            <person name="Lucey B."/>
            <person name="Coffey A."/>
        </authorList>
    </citation>
    <scope>NUCLEOTIDE SEQUENCE [LARGE SCALE GENOMIC DNA]</scope>
    <source>
        <strain evidence="1">MG1</strain>
    </source>
</reference>
<name>A0A0D1LQY8_9LACO</name>
<dbReference type="AlphaFoldDB" id="A0A0D1LQY8"/>
<organism evidence="1 2">
    <name type="scientific">Weissella cibaria</name>
    <dbReference type="NCBI Taxonomy" id="137591"/>
    <lineage>
        <taxon>Bacteria</taxon>
        <taxon>Bacillati</taxon>
        <taxon>Bacillota</taxon>
        <taxon>Bacilli</taxon>
        <taxon>Lactobacillales</taxon>
        <taxon>Lactobacillaceae</taxon>
        <taxon>Weissella</taxon>
    </lineage>
</organism>
<evidence type="ECO:0000313" key="1">
    <source>
        <dbReference type="EMBL" id="KIU19352.1"/>
    </source>
</evidence>
<accession>A0A0D1LQY8</accession>
<keyword evidence="2" id="KW-1185">Reference proteome</keyword>
<proteinExistence type="predicted"/>
<protein>
    <submittedName>
        <fullName evidence="1">Uncharacterized protein</fullName>
    </submittedName>
</protein>
<comment type="caution">
    <text evidence="1">The sequence shown here is derived from an EMBL/GenBank/DDBJ whole genome shotgun (WGS) entry which is preliminary data.</text>
</comment>